<comment type="caution">
    <text evidence="1">The sequence shown here is derived from an EMBL/GenBank/DDBJ whole genome shotgun (WGS) entry which is preliminary data.</text>
</comment>
<dbReference type="EMBL" id="PKPP01009171">
    <property type="protein sequence ID" value="PWA48893.1"/>
    <property type="molecule type" value="Genomic_DNA"/>
</dbReference>
<organism evidence="1 2">
    <name type="scientific">Artemisia annua</name>
    <name type="common">Sweet wormwood</name>
    <dbReference type="NCBI Taxonomy" id="35608"/>
    <lineage>
        <taxon>Eukaryota</taxon>
        <taxon>Viridiplantae</taxon>
        <taxon>Streptophyta</taxon>
        <taxon>Embryophyta</taxon>
        <taxon>Tracheophyta</taxon>
        <taxon>Spermatophyta</taxon>
        <taxon>Magnoliopsida</taxon>
        <taxon>eudicotyledons</taxon>
        <taxon>Gunneridae</taxon>
        <taxon>Pentapetalae</taxon>
        <taxon>asterids</taxon>
        <taxon>campanulids</taxon>
        <taxon>Asterales</taxon>
        <taxon>Asteraceae</taxon>
        <taxon>Asteroideae</taxon>
        <taxon>Anthemideae</taxon>
        <taxon>Artemisiinae</taxon>
        <taxon>Artemisia</taxon>
    </lineage>
</organism>
<evidence type="ECO:0008006" key="3">
    <source>
        <dbReference type="Google" id="ProtNLM"/>
    </source>
</evidence>
<name>A0A2U1LIR4_ARTAN</name>
<dbReference type="Proteomes" id="UP000245207">
    <property type="component" value="Unassembled WGS sequence"/>
</dbReference>
<evidence type="ECO:0000313" key="2">
    <source>
        <dbReference type="Proteomes" id="UP000245207"/>
    </source>
</evidence>
<reference evidence="1 2" key="1">
    <citation type="journal article" date="2018" name="Mol. Plant">
        <title>The genome of Artemisia annua provides insight into the evolution of Asteraceae family and artemisinin biosynthesis.</title>
        <authorList>
            <person name="Shen Q."/>
            <person name="Zhang L."/>
            <person name="Liao Z."/>
            <person name="Wang S."/>
            <person name="Yan T."/>
            <person name="Shi P."/>
            <person name="Liu M."/>
            <person name="Fu X."/>
            <person name="Pan Q."/>
            <person name="Wang Y."/>
            <person name="Lv Z."/>
            <person name="Lu X."/>
            <person name="Zhang F."/>
            <person name="Jiang W."/>
            <person name="Ma Y."/>
            <person name="Chen M."/>
            <person name="Hao X."/>
            <person name="Li L."/>
            <person name="Tang Y."/>
            <person name="Lv G."/>
            <person name="Zhou Y."/>
            <person name="Sun X."/>
            <person name="Brodelius P.E."/>
            <person name="Rose J.K.C."/>
            <person name="Tang K."/>
        </authorList>
    </citation>
    <scope>NUCLEOTIDE SEQUENCE [LARGE SCALE GENOMIC DNA]</scope>
    <source>
        <strain evidence="2">cv. Huhao1</strain>
        <tissue evidence="1">Leaf</tissue>
    </source>
</reference>
<protein>
    <recommendedName>
        <fullName evidence="3">Reverse transcriptase zinc-binding domain-containing protein</fullName>
    </recommendedName>
</protein>
<dbReference type="OrthoDB" id="684339at2759"/>
<sequence>MNLTCALCGHGCDSVPHLSFQCKYSHKFWSSIKGMFYMDQTGDDMHQNNNIKSVMSKIGTAACVYNVWHERNMRLFQDKYIDEITLIKMVKEEIKWKLLSLNVKKSDAVIQT</sequence>
<gene>
    <name evidence="1" type="ORF">CTI12_AA486780</name>
</gene>
<accession>A0A2U1LIR4</accession>
<keyword evidence="2" id="KW-1185">Reference proteome</keyword>
<dbReference type="AlphaFoldDB" id="A0A2U1LIR4"/>
<proteinExistence type="predicted"/>
<evidence type="ECO:0000313" key="1">
    <source>
        <dbReference type="EMBL" id="PWA48893.1"/>
    </source>
</evidence>